<feature type="transmembrane region" description="Helical" evidence="1">
    <location>
        <begin position="6"/>
        <end position="29"/>
    </location>
</feature>
<reference evidence="2" key="2">
    <citation type="submission" date="2020-06" db="EMBL/GenBank/DDBJ databases">
        <title>Helianthus annuus Genome sequencing and assembly Release 2.</title>
        <authorList>
            <person name="Gouzy J."/>
            <person name="Langlade N."/>
            <person name="Munos S."/>
        </authorList>
    </citation>
    <scope>NUCLEOTIDE SEQUENCE</scope>
    <source>
        <tissue evidence="2">Leaves</tissue>
    </source>
</reference>
<keyword evidence="3" id="KW-1185">Reference proteome</keyword>
<organism evidence="2 3">
    <name type="scientific">Helianthus annuus</name>
    <name type="common">Common sunflower</name>
    <dbReference type="NCBI Taxonomy" id="4232"/>
    <lineage>
        <taxon>Eukaryota</taxon>
        <taxon>Viridiplantae</taxon>
        <taxon>Streptophyta</taxon>
        <taxon>Embryophyta</taxon>
        <taxon>Tracheophyta</taxon>
        <taxon>Spermatophyta</taxon>
        <taxon>Magnoliopsida</taxon>
        <taxon>eudicotyledons</taxon>
        <taxon>Gunneridae</taxon>
        <taxon>Pentapetalae</taxon>
        <taxon>asterids</taxon>
        <taxon>campanulids</taxon>
        <taxon>Asterales</taxon>
        <taxon>Asteraceae</taxon>
        <taxon>Asteroideae</taxon>
        <taxon>Heliantheae alliance</taxon>
        <taxon>Heliantheae</taxon>
        <taxon>Helianthus</taxon>
    </lineage>
</organism>
<keyword evidence="1" id="KW-0472">Membrane</keyword>
<name>A0A9K3HCD3_HELAN</name>
<evidence type="ECO:0000313" key="2">
    <source>
        <dbReference type="EMBL" id="KAF5773274.1"/>
    </source>
</evidence>
<keyword evidence="1" id="KW-1133">Transmembrane helix</keyword>
<accession>A0A9K3HCD3</accession>
<gene>
    <name evidence="2" type="ORF">HanXRQr2_Chr13g0586831</name>
</gene>
<dbReference type="AlphaFoldDB" id="A0A9K3HCD3"/>
<dbReference type="Gramene" id="mRNA:HanXRQr2_Chr13g0586831">
    <property type="protein sequence ID" value="CDS:HanXRQr2_Chr13g0586831.1"/>
    <property type="gene ID" value="HanXRQr2_Chr13g0586831"/>
</dbReference>
<proteinExistence type="predicted"/>
<dbReference type="EMBL" id="MNCJ02000328">
    <property type="protein sequence ID" value="KAF5773274.1"/>
    <property type="molecule type" value="Genomic_DNA"/>
</dbReference>
<evidence type="ECO:0000256" key="1">
    <source>
        <dbReference type="SAM" id="Phobius"/>
    </source>
</evidence>
<comment type="caution">
    <text evidence="2">The sequence shown here is derived from an EMBL/GenBank/DDBJ whole genome shotgun (WGS) entry which is preliminary data.</text>
</comment>
<evidence type="ECO:0000313" key="3">
    <source>
        <dbReference type="Proteomes" id="UP000215914"/>
    </source>
</evidence>
<sequence length="70" mass="8138">MSSSLLSSPPMFICPATSSIHVCCLFFLYSHFLKSIKKITSNGFYLFFNKVDYRRTHKDRGFNLCICVQF</sequence>
<dbReference type="Proteomes" id="UP000215914">
    <property type="component" value="Unassembled WGS sequence"/>
</dbReference>
<reference evidence="2" key="1">
    <citation type="journal article" date="2017" name="Nature">
        <title>The sunflower genome provides insights into oil metabolism, flowering and Asterid evolution.</title>
        <authorList>
            <person name="Badouin H."/>
            <person name="Gouzy J."/>
            <person name="Grassa C.J."/>
            <person name="Murat F."/>
            <person name="Staton S.E."/>
            <person name="Cottret L."/>
            <person name="Lelandais-Briere C."/>
            <person name="Owens G.L."/>
            <person name="Carrere S."/>
            <person name="Mayjonade B."/>
            <person name="Legrand L."/>
            <person name="Gill N."/>
            <person name="Kane N.C."/>
            <person name="Bowers J.E."/>
            <person name="Hubner S."/>
            <person name="Bellec A."/>
            <person name="Berard A."/>
            <person name="Berges H."/>
            <person name="Blanchet N."/>
            <person name="Boniface M.C."/>
            <person name="Brunel D."/>
            <person name="Catrice O."/>
            <person name="Chaidir N."/>
            <person name="Claudel C."/>
            <person name="Donnadieu C."/>
            <person name="Faraut T."/>
            <person name="Fievet G."/>
            <person name="Helmstetter N."/>
            <person name="King M."/>
            <person name="Knapp S.J."/>
            <person name="Lai Z."/>
            <person name="Le Paslier M.C."/>
            <person name="Lippi Y."/>
            <person name="Lorenzon L."/>
            <person name="Mandel J.R."/>
            <person name="Marage G."/>
            <person name="Marchand G."/>
            <person name="Marquand E."/>
            <person name="Bret-Mestries E."/>
            <person name="Morien E."/>
            <person name="Nambeesan S."/>
            <person name="Nguyen T."/>
            <person name="Pegot-Espagnet P."/>
            <person name="Pouilly N."/>
            <person name="Raftis F."/>
            <person name="Sallet E."/>
            <person name="Schiex T."/>
            <person name="Thomas J."/>
            <person name="Vandecasteele C."/>
            <person name="Vares D."/>
            <person name="Vear F."/>
            <person name="Vautrin S."/>
            <person name="Crespi M."/>
            <person name="Mangin B."/>
            <person name="Burke J.M."/>
            <person name="Salse J."/>
            <person name="Munos S."/>
            <person name="Vincourt P."/>
            <person name="Rieseberg L.H."/>
            <person name="Langlade N.B."/>
        </authorList>
    </citation>
    <scope>NUCLEOTIDE SEQUENCE</scope>
    <source>
        <tissue evidence="2">Leaves</tissue>
    </source>
</reference>
<keyword evidence="1" id="KW-0812">Transmembrane</keyword>
<protein>
    <submittedName>
        <fullName evidence="2">Uncharacterized protein</fullName>
    </submittedName>
</protein>